<dbReference type="AlphaFoldDB" id="A0A7U5TG55"/>
<accession>A0A7U5TG55</accession>
<protein>
    <submittedName>
        <fullName evidence="1">Uncharacterized protein</fullName>
    </submittedName>
</protein>
<proteinExistence type="predicted"/>
<evidence type="ECO:0000313" key="1">
    <source>
        <dbReference type="EMBL" id="AUY00554.1"/>
    </source>
</evidence>
<organism evidence="1 2">
    <name type="scientific">Escherichia coli</name>
    <dbReference type="NCBI Taxonomy" id="562"/>
    <lineage>
        <taxon>Bacteria</taxon>
        <taxon>Pseudomonadati</taxon>
        <taxon>Pseudomonadota</taxon>
        <taxon>Gammaproteobacteria</taxon>
        <taxon>Enterobacterales</taxon>
        <taxon>Enterobacteriaceae</taxon>
        <taxon>Escherichia</taxon>
    </lineage>
</organism>
<dbReference type="Proteomes" id="UP000239554">
    <property type="component" value="Chromosome"/>
</dbReference>
<evidence type="ECO:0000313" key="2">
    <source>
        <dbReference type="Proteomes" id="UP000239554"/>
    </source>
</evidence>
<name>A0A7U5TG55_ECOLX</name>
<dbReference type="EMBL" id="CP026399">
    <property type="protein sequence ID" value="AUY00554.1"/>
    <property type="molecule type" value="Genomic_DNA"/>
</dbReference>
<reference evidence="1 2" key="1">
    <citation type="journal article" date="2018" name="MBio">
        <title>Genomic Analysis of Hospital Plumbing Reveals Diverse Reservoir of Bacterial Plasmids Conferring Carbapenem Resistance.</title>
        <authorList>
            <consortium name="NISC Comparative Sequencing Program"/>
            <person name="Weingarten R.A."/>
            <person name="Johnson R.C."/>
            <person name="Conlan S."/>
            <person name="Ramsburg A.M."/>
            <person name="Dekker J.P."/>
            <person name="Lau A.F."/>
            <person name="Khil P."/>
            <person name="Odom R.T."/>
            <person name="Deming C."/>
            <person name="Park M."/>
            <person name="Thomas P.J."/>
            <person name="Henderson D.K."/>
            <person name="Palmore T.N."/>
            <person name="Segre J.A."/>
            <person name="Frank K.M."/>
        </authorList>
    </citation>
    <scope>NUCLEOTIDE SEQUENCE [LARGE SCALE GENOMIC DNA]</scope>
    <source>
        <strain evidence="1 2">ECONIH4</strain>
    </source>
</reference>
<sequence length="69" mass="7890">MKVSWGGLNRCYEESQWLVIDILFPFAKGVLYRESGVLNSHQLSVDILKIIGEGECRGATMIFIKIFRL</sequence>
<gene>
    <name evidence="1" type="ORF">C3F40_01195</name>
</gene>